<accession>A8LKL4</accession>
<dbReference type="InterPro" id="IPR055171">
    <property type="entry name" value="GT-D-like"/>
</dbReference>
<evidence type="ECO:0000313" key="2">
    <source>
        <dbReference type="EMBL" id="ABV91857.1"/>
    </source>
</evidence>
<feature type="domain" description="GT-D fold-like" evidence="1">
    <location>
        <begin position="133"/>
        <end position="273"/>
    </location>
</feature>
<dbReference type="KEGG" id="dsh:Dshi_0108"/>
<evidence type="ECO:0000259" key="1">
    <source>
        <dbReference type="Pfam" id="PF22882"/>
    </source>
</evidence>
<gene>
    <name evidence="2" type="ordered locus">Dshi_0108</name>
</gene>
<keyword evidence="3" id="KW-1185">Reference proteome</keyword>
<dbReference type="Proteomes" id="UP000006833">
    <property type="component" value="Chromosome"/>
</dbReference>
<proteinExistence type="predicted"/>
<name>A8LKL4_DINSH</name>
<dbReference type="Pfam" id="PF22882">
    <property type="entry name" value="GT-D-like"/>
    <property type="match status" value="1"/>
</dbReference>
<dbReference type="EMBL" id="CP000830">
    <property type="protein sequence ID" value="ABV91857.1"/>
    <property type="molecule type" value="Genomic_DNA"/>
</dbReference>
<protein>
    <recommendedName>
        <fullName evidence="1">GT-D fold-like domain-containing protein</fullName>
    </recommendedName>
</protein>
<reference evidence="3" key="1">
    <citation type="journal article" date="2010" name="ISME J.">
        <title>The complete genome sequence of the algal symbiont Dinoroseobacter shibae: a hitchhiker's guide to life in the sea.</title>
        <authorList>
            <person name="Wagner-Dobler I."/>
            <person name="Ballhausen B."/>
            <person name="Berger M."/>
            <person name="Brinkhoff T."/>
            <person name="Buchholz I."/>
            <person name="Bunk B."/>
            <person name="Cypionka H."/>
            <person name="Daniel R."/>
            <person name="Drepper T."/>
            <person name="Gerdts G."/>
            <person name="Hahnke S."/>
            <person name="Han C."/>
            <person name="Jahn D."/>
            <person name="Kalhoefer D."/>
            <person name="Kiss H."/>
            <person name="Klenk H.P."/>
            <person name="Kyrpides N."/>
            <person name="Liebl W."/>
            <person name="Liesegang H."/>
            <person name="Meincke L."/>
            <person name="Pati A."/>
            <person name="Petersen J."/>
            <person name="Piekarski T."/>
            <person name="Pommerenke C."/>
            <person name="Pradella S."/>
            <person name="Pukall R."/>
            <person name="Rabus R."/>
            <person name="Stackebrandt E."/>
            <person name="Thole S."/>
            <person name="Thompson L."/>
            <person name="Tielen P."/>
            <person name="Tomasch J."/>
            <person name="von Jan M."/>
            <person name="Wanphrut N."/>
            <person name="Wichels A."/>
            <person name="Zech H."/>
            <person name="Simon M."/>
        </authorList>
    </citation>
    <scope>NUCLEOTIDE SEQUENCE [LARGE SCALE GENOMIC DNA]</scope>
    <source>
        <strain evidence="3">DSM 16493 / NCIMB 14021 / DFL 12</strain>
    </source>
</reference>
<dbReference type="HOGENOM" id="CLU_936671_0_0_5"/>
<sequence length="313" mass="34510">MALPIELSDALTGPEVEKRLSHALDERLPFSFVRIGDGEGMALARQGGRHDPLRPSILQAFGTAYDQPRADALGEHLDRAVGHASILGLRAEVLYLSLTADDFKAPKDAFLLRYKRSTEGHEPAEKKHDYQSALRLAHMVFALERLGVSNARPVSSAWVHYDLLASGYLARLVLKAPRIGLISCRRSVARKITTARTGPTLFFPVLEHFGREKTLGVTPEHWWQSMETVSRSLTDVRPGDVFLIGAGIWGKAYCEQVRAQGGIAIDMGSALDIWAGINTRPSVMPLWFEAFPDTPPGEVPRELRLESQLAALA</sequence>
<dbReference type="eggNOG" id="COG0457">
    <property type="taxonomic scope" value="Bacteria"/>
</dbReference>
<dbReference type="STRING" id="398580.Dshi_0108"/>
<evidence type="ECO:0000313" key="3">
    <source>
        <dbReference type="Proteomes" id="UP000006833"/>
    </source>
</evidence>
<dbReference type="RefSeq" id="WP_012176790.1">
    <property type="nucleotide sequence ID" value="NC_009952.1"/>
</dbReference>
<dbReference type="AlphaFoldDB" id="A8LKL4"/>
<organism evidence="2 3">
    <name type="scientific">Dinoroseobacter shibae (strain DSM 16493 / NCIMB 14021 / DFL 12)</name>
    <dbReference type="NCBI Taxonomy" id="398580"/>
    <lineage>
        <taxon>Bacteria</taxon>
        <taxon>Pseudomonadati</taxon>
        <taxon>Pseudomonadota</taxon>
        <taxon>Alphaproteobacteria</taxon>
        <taxon>Rhodobacterales</taxon>
        <taxon>Roseobacteraceae</taxon>
        <taxon>Dinoroseobacter</taxon>
    </lineage>
</organism>
<dbReference type="OrthoDB" id="7284833at2"/>